<name>A0A2S6NLS3_RHOGL</name>
<evidence type="ECO:0000313" key="2">
    <source>
        <dbReference type="Proteomes" id="UP000239724"/>
    </source>
</evidence>
<gene>
    <name evidence="1" type="ORF">CCS01_05440</name>
</gene>
<dbReference type="AlphaFoldDB" id="A0A2S6NLS3"/>
<keyword evidence="2" id="KW-1185">Reference proteome</keyword>
<evidence type="ECO:0000313" key="1">
    <source>
        <dbReference type="EMBL" id="PPQ36247.1"/>
    </source>
</evidence>
<dbReference type="PROSITE" id="PS51257">
    <property type="entry name" value="PROKAR_LIPOPROTEIN"/>
    <property type="match status" value="1"/>
</dbReference>
<organism evidence="1 2">
    <name type="scientific">Rhodopila globiformis</name>
    <name type="common">Rhodopseudomonas globiformis</name>
    <dbReference type="NCBI Taxonomy" id="1071"/>
    <lineage>
        <taxon>Bacteria</taxon>
        <taxon>Pseudomonadati</taxon>
        <taxon>Pseudomonadota</taxon>
        <taxon>Alphaproteobacteria</taxon>
        <taxon>Acetobacterales</taxon>
        <taxon>Acetobacteraceae</taxon>
        <taxon>Rhodopila</taxon>
    </lineage>
</organism>
<accession>A0A2S6NLS3</accession>
<evidence type="ECO:0008006" key="3">
    <source>
        <dbReference type="Google" id="ProtNLM"/>
    </source>
</evidence>
<dbReference type="EMBL" id="NHRY01000060">
    <property type="protein sequence ID" value="PPQ36247.1"/>
    <property type="molecule type" value="Genomic_DNA"/>
</dbReference>
<dbReference type="Proteomes" id="UP000239724">
    <property type="component" value="Unassembled WGS sequence"/>
</dbReference>
<protein>
    <recommendedName>
        <fullName evidence="3">Bacteriocin</fullName>
    </recommendedName>
</protein>
<dbReference type="RefSeq" id="WP_104517843.1">
    <property type="nucleotide sequence ID" value="NZ_NHRY01000060.1"/>
</dbReference>
<comment type="caution">
    <text evidence="1">The sequence shown here is derived from an EMBL/GenBank/DDBJ whole genome shotgun (WGS) entry which is preliminary data.</text>
</comment>
<proteinExistence type="predicted"/>
<sequence length="83" mass="7870">MRTTLCLVFLLGSLAGCGRHQPDRVTGGAATGAGTGATIGLIGGPIGVAAGALIGGGVGAVTGAVVSPSHVNLGPPLWSNHTQ</sequence>
<reference evidence="1 2" key="1">
    <citation type="journal article" date="2018" name="Arch. Microbiol.">
        <title>New insights into the metabolic potential of the phototrophic purple bacterium Rhodopila globiformis DSM 161(T) from its draft genome sequence and evidence for a vanadium-dependent nitrogenase.</title>
        <authorList>
            <person name="Imhoff J.F."/>
            <person name="Rahn T."/>
            <person name="Kunzel S."/>
            <person name="Neulinger S.C."/>
        </authorList>
    </citation>
    <scope>NUCLEOTIDE SEQUENCE [LARGE SCALE GENOMIC DNA]</scope>
    <source>
        <strain evidence="1 2">DSM 161</strain>
    </source>
</reference>